<sequence length="269" mass="30999">MEGNMNFLLMIAVTVIEALIIYKIRFVYSRQPTWAIILSSSTIFIFYLISRLTVNKFVRAYTFNFATINLIFLVVMLIYMWQLNRDLRDLRAMSGTDFLIVLGNKCMSSHVPPILAGRLDKAIELYSDTKTKPKIIVSGGKSSLKLDTEASLMRNYLLDAGIPEEMIIAETKSINTVQNLEFSAIKIRKIWQKDTRPRVIIVTSDYHIPRTKFHAKRLGLKVQFAAAATVEMLKWPAMFREFTAIIWYHRYSLITVLGMDILFSLSMCM</sequence>
<evidence type="ECO:0000313" key="3">
    <source>
        <dbReference type="EMBL" id="KRO00334.1"/>
    </source>
</evidence>
<feature type="transmembrane region" description="Helical" evidence="1">
    <location>
        <begin position="60"/>
        <end position="81"/>
    </location>
</feature>
<keyword evidence="1" id="KW-0812">Transmembrane</keyword>
<dbReference type="EMBL" id="JQCF01000003">
    <property type="protein sequence ID" value="KRO00334.1"/>
    <property type="molecule type" value="Genomic_DNA"/>
</dbReference>
<keyword evidence="4" id="KW-1185">Reference proteome</keyword>
<evidence type="ECO:0000313" key="4">
    <source>
        <dbReference type="Proteomes" id="UP000051006"/>
    </source>
</evidence>
<accession>A0A0R2LET2</accession>
<reference evidence="3 4" key="1">
    <citation type="journal article" date="2015" name="Genome Announc.">
        <title>Expanding the biotechnology potential of lactobacilli through comparative genomics of 213 strains and associated genera.</title>
        <authorList>
            <person name="Sun Z."/>
            <person name="Harris H.M."/>
            <person name="McCann A."/>
            <person name="Guo C."/>
            <person name="Argimon S."/>
            <person name="Zhang W."/>
            <person name="Yang X."/>
            <person name="Jeffery I.B."/>
            <person name="Cooney J.C."/>
            <person name="Kagawa T.F."/>
            <person name="Liu W."/>
            <person name="Song Y."/>
            <person name="Salvetti E."/>
            <person name="Wrobel A."/>
            <person name="Rasinkangas P."/>
            <person name="Parkhill J."/>
            <person name="Rea M.C."/>
            <person name="O'Sullivan O."/>
            <person name="Ritari J."/>
            <person name="Douillard F.P."/>
            <person name="Paul Ross R."/>
            <person name="Yang R."/>
            <person name="Briner A.E."/>
            <person name="Felis G.E."/>
            <person name="de Vos W.M."/>
            <person name="Barrangou R."/>
            <person name="Klaenhammer T.R."/>
            <person name="Caufield P.W."/>
            <person name="Cui Y."/>
            <person name="Zhang H."/>
            <person name="O'Toole P.W."/>
        </authorList>
    </citation>
    <scope>NUCLEOTIDE SEQUENCE [LARGE SCALE GENOMIC DNA]</scope>
    <source>
        <strain evidence="3 4">DSM 24716</strain>
    </source>
</reference>
<dbReference type="AlphaFoldDB" id="A0A0R2LET2"/>
<dbReference type="GO" id="GO:0005886">
    <property type="term" value="C:plasma membrane"/>
    <property type="evidence" value="ECO:0007669"/>
    <property type="project" value="TreeGrafter"/>
</dbReference>
<dbReference type="PATRIC" id="fig|993692.3.peg.1457"/>
<dbReference type="PANTHER" id="PTHR30336">
    <property type="entry name" value="INNER MEMBRANE PROTEIN, PROBABLE PERMEASE"/>
    <property type="match status" value="1"/>
</dbReference>
<organism evidence="3 4">
    <name type="scientific">Companilactobacillus kimchiensis</name>
    <dbReference type="NCBI Taxonomy" id="993692"/>
    <lineage>
        <taxon>Bacteria</taxon>
        <taxon>Bacillati</taxon>
        <taxon>Bacillota</taxon>
        <taxon>Bacilli</taxon>
        <taxon>Lactobacillales</taxon>
        <taxon>Lactobacillaceae</taxon>
        <taxon>Companilactobacillus</taxon>
    </lineage>
</organism>
<dbReference type="InterPro" id="IPR003848">
    <property type="entry name" value="DUF218"/>
</dbReference>
<dbReference type="Pfam" id="PF02698">
    <property type="entry name" value="DUF218"/>
    <property type="match status" value="1"/>
</dbReference>
<dbReference type="STRING" id="993692.IV57_GL001437"/>
<comment type="caution">
    <text evidence="3">The sequence shown here is derived from an EMBL/GenBank/DDBJ whole genome shotgun (WGS) entry which is preliminary data.</text>
</comment>
<dbReference type="GO" id="GO:0043164">
    <property type="term" value="P:Gram-negative-bacterium-type cell wall biogenesis"/>
    <property type="evidence" value="ECO:0007669"/>
    <property type="project" value="TreeGrafter"/>
</dbReference>
<name>A0A0R2LET2_9LACO</name>
<dbReference type="Proteomes" id="UP000051006">
    <property type="component" value="Unassembled WGS sequence"/>
</dbReference>
<dbReference type="CDD" id="cd06259">
    <property type="entry name" value="YdcF-like"/>
    <property type="match status" value="1"/>
</dbReference>
<keyword evidence="1" id="KW-0472">Membrane</keyword>
<feature type="domain" description="DUF218" evidence="2">
    <location>
        <begin position="97"/>
        <end position="241"/>
    </location>
</feature>
<evidence type="ECO:0000256" key="1">
    <source>
        <dbReference type="SAM" id="Phobius"/>
    </source>
</evidence>
<dbReference type="GO" id="GO:0000270">
    <property type="term" value="P:peptidoglycan metabolic process"/>
    <property type="evidence" value="ECO:0007669"/>
    <property type="project" value="TreeGrafter"/>
</dbReference>
<gene>
    <name evidence="3" type="ORF">IV57_GL001437</name>
</gene>
<dbReference type="Gene3D" id="3.40.50.620">
    <property type="entry name" value="HUPs"/>
    <property type="match status" value="1"/>
</dbReference>
<feature type="transmembrane region" description="Helical" evidence="1">
    <location>
        <begin position="34"/>
        <end position="54"/>
    </location>
</feature>
<evidence type="ECO:0000259" key="2">
    <source>
        <dbReference type="Pfam" id="PF02698"/>
    </source>
</evidence>
<proteinExistence type="predicted"/>
<protein>
    <recommendedName>
        <fullName evidence="2">DUF218 domain-containing protein</fullName>
    </recommendedName>
</protein>
<feature type="transmembrane region" description="Helical" evidence="1">
    <location>
        <begin position="6"/>
        <end position="22"/>
    </location>
</feature>
<dbReference type="PANTHER" id="PTHR30336:SF4">
    <property type="entry name" value="ENVELOPE BIOGENESIS FACTOR ELYC"/>
    <property type="match status" value="1"/>
</dbReference>
<dbReference type="InterPro" id="IPR014729">
    <property type="entry name" value="Rossmann-like_a/b/a_fold"/>
</dbReference>
<dbReference type="InterPro" id="IPR051599">
    <property type="entry name" value="Cell_Envelope_Assoc"/>
</dbReference>
<keyword evidence="1" id="KW-1133">Transmembrane helix</keyword>